<dbReference type="AlphaFoldDB" id="A0AA47EPV6"/>
<evidence type="ECO:0000313" key="1">
    <source>
        <dbReference type="EMBL" id="WAG63319.1"/>
    </source>
</evidence>
<keyword evidence="1" id="KW-0614">Plasmid</keyword>
<evidence type="ECO:0000313" key="2">
    <source>
        <dbReference type="Proteomes" id="UP001164733"/>
    </source>
</evidence>
<dbReference type="EMBL" id="CP086242">
    <property type="protein sequence ID" value="WAG63319.1"/>
    <property type="molecule type" value="Genomic_DNA"/>
</dbReference>
<accession>A0AA47EPV6</accession>
<name>A0AA47EPV6_9CLOT</name>
<protein>
    <submittedName>
        <fullName evidence="1">Uncharacterized protein</fullName>
    </submittedName>
</protein>
<reference evidence="1" key="1">
    <citation type="submission" date="2021-11" db="EMBL/GenBank/DDBJ databases">
        <title>Clostridia strains as spoilage organisms.</title>
        <authorList>
            <person name="Wambui J."/>
            <person name="Stevens M.J.A."/>
            <person name="Stephan R."/>
        </authorList>
    </citation>
    <scope>NUCLEOTIDE SEQUENCE</scope>
    <source>
        <strain evidence="1">CF009</strain>
        <plasmid evidence="1">pCF009-c</plasmid>
    </source>
</reference>
<geneLocation type="plasmid" evidence="1 2">
    <name>pCF009-c</name>
</geneLocation>
<sequence>MIKLPLEEISSIFSSVNKRLEKILNYLRNKSNMFWIEAFPIKPISYCFGNEIEFNFYSPNAKLSSNVKRVIQYTDYYMLSNTFEKINYVNNDTFNDFNANNTEVQTYSLYLNKAEKSLYERCYEDFIIYCSISVESFIRRYIGKLEPEGDIVFNRISSSTYDYLDQYYNVLLKYLKGKSLKELDEKAFTHLKRMYNLRNSLMHNGDIDELALKKVGLSPLTYINFKECKKILDSAKKSFSIINKL</sequence>
<proteinExistence type="predicted"/>
<dbReference type="RefSeq" id="WP_216127012.1">
    <property type="nucleotide sequence ID" value="NZ_CP086242.1"/>
</dbReference>
<organism evidence="1 2">
    <name type="scientific">Clostridium estertheticum</name>
    <dbReference type="NCBI Taxonomy" id="238834"/>
    <lineage>
        <taxon>Bacteria</taxon>
        <taxon>Bacillati</taxon>
        <taxon>Bacillota</taxon>
        <taxon>Clostridia</taxon>
        <taxon>Eubacteriales</taxon>
        <taxon>Clostridiaceae</taxon>
        <taxon>Clostridium</taxon>
    </lineage>
</organism>
<gene>
    <name evidence="1" type="ORF">LL038_25470</name>
</gene>
<dbReference type="Proteomes" id="UP001164733">
    <property type="component" value="Plasmid pCF009-c"/>
</dbReference>